<comment type="caution">
    <text evidence="2">The sequence shown here is derived from an EMBL/GenBank/DDBJ whole genome shotgun (WGS) entry which is preliminary data.</text>
</comment>
<organism evidence="2 3">
    <name type="scientific">Hibiscus sabdariffa</name>
    <name type="common">roselle</name>
    <dbReference type="NCBI Taxonomy" id="183260"/>
    <lineage>
        <taxon>Eukaryota</taxon>
        <taxon>Viridiplantae</taxon>
        <taxon>Streptophyta</taxon>
        <taxon>Embryophyta</taxon>
        <taxon>Tracheophyta</taxon>
        <taxon>Spermatophyta</taxon>
        <taxon>Magnoliopsida</taxon>
        <taxon>eudicotyledons</taxon>
        <taxon>Gunneridae</taxon>
        <taxon>Pentapetalae</taxon>
        <taxon>rosids</taxon>
        <taxon>malvids</taxon>
        <taxon>Malvales</taxon>
        <taxon>Malvaceae</taxon>
        <taxon>Malvoideae</taxon>
        <taxon>Hibiscus</taxon>
    </lineage>
</organism>
<dbReference type="Proteomes" id="UP001396334">
    <property type="component" value="Unassembled WGS sequence"/>
</dbReference>
<feature type="region of interest" description="Disordered" evidence="1">
    <location>
        <begin position="168"/>
        <end position="188"/>
    </location>
</feature>
<protein>
    <submittedName>
        <fullName evidence="2">Uncharacterized protein</fullName>
    </submittedName>
</protein>
<accession>A0ABR2QHF6</accession>
<proteinExistence type="predicted"/>
<gene>
    <name evidence="2" type="ORF">V6N11_082113</name>
</gene>
<reference evidence="2 3" key="1">
    <citation type="journal article" date="2024" name="G3 (Bethesda)">
        <title>Genome assembly of Hibiscus sabdariffa L. provides insights into metabolisms of medicinal natural products.</title>
        <authorList>
            <person name="Kim T."/>
        </authorList>
    </citation>
    <scope>NUCLEOTIDE SEQUENCE [LARGE SCALE GENOMIC DNA]</scope>
    <source>
        <strain evidence="2">TK-2024</strain>
        <tissue evidence="2">Old leaves</tissue>
    </source>
</reference>
<evidence type="ECO:0000256" key="1">
    <source>
        <dbReference type="SAM" id="MobiDB-lite"/>
    </source>
</evidence>
<keyword evidence="3" id="KW-1185">Reference proteome</keyword>
<evidence type="ECO:0000313" key="2">
    <source>
        <dbReference type="EMBL" id="KAK8999975.1"/>
    </source>
</evidence>
<dbReference type="EMBL" id="JBBPBN010000038">
    <property type="protein sequence ID" value="KAK8999975.1"/>
    <property type="molecule type" value="Genomic_DNA"/>
</dbReference>
<name>A0ABR2QHF6_9ROSI</name>
<feature type="compositionally biased region" description="Basic and acidic residues" evidence="1">
    <location>
        <begin position="177"/>
        <end position="188"/>
    </location>
</feature>
<evidence type="ECO:0000313" key="3">
    <source>
        <dbReference type="Proteomes" id="UP001396334"/>
    </source>
</evidence>
<sequence length="188" mass="21549">MTTGRINQVAFLRDIRPACSSTHYLGRVEAITGQDHRSCRGTKCTSYKRPGPRPYAHEIYRIQKHDRASMHRRGRIMPIDTLGTLSTTEVHQAATRSLDEKGMTIHPKFHRFRYATQDPYRTPWARRPQGEDIEEECGSTVRCMKHGACRHTQPFHHSHAHCVLVAASTPTGPQPTRAKDSIEERRKQ</sequence>